<dbReference type="InterPro" id="IPR013078">
    <property type="entry name" value="His_Pase_superF_clade-1"/>
</dbReference>
<organism evidence="2 3">
    <name type="scientific">Cladophialophora carrionii</name>
    <dbReference type="NCBI Taxonomy" id="86049"/>
    <lineage>
        <taxon>Eukaryota</taxon>
        <taxon>Fungi</taxon>
        <taxon>Dikarya</taxon>
        <taxon>Ascomycota</taxon>
        <taxon>Pezizomycotina</taxon>
        <taxon>Eurotiomycetes</taxon>
        <taxon>Chaetothyriomycetidae</taxon>
        <taxon>Chaetothyriales</taxon>
        <taxon>Herpotrichiellaceae</taxon>
        <taxon>Cladophialophora</taxon>
    </lineage>
</organism>
<protein>
    <submittedName>
        <fullName evidence="2">GPI anchored protein</fullName>
    </submittedName>
</protein>
<dbReference type="SMART" id="SM00855">
    <property type="entry name" value="PGAM"/>
    <property type="match status" value="1"/>
</dbReference>
<proteinExistence type="predicted"/>
<gene>
    <name evidence="2" type="ORF">CLCR_10085</name>
</gene>
<name>A0A1C1CWI9_9EURO</name>
<feature type="compositionally biased region" description="Polar residues" evidence="1">
    <location>
        <begin position="39"/>
        <end position="53"/>
    </location>
</feature>
<feature type="region of interest" description="Disordered" evidence="1">
    <location>
        <begin position="408"/>
        <end position="472"/>
    </location>
</feature>
<dbReference type="Proteomes" id="UP000094526">
    <property type="component" value="Unassembled WGS sequence"/>
</dbReference>
<comment type="caution">
    <text evidence="2">The sequence shown here is derived from an EMBL/GenBank/DDBJ whole genome shotgun (WGS) entry which is preliminary data.</text>
</comment>
<dbReference type="EMBL" id="LGRB01000008">
    <property type="protein sequence ID" value="OCT52907.1"/>
    <property type="molecule type" value="Genomic_DNA"/>
</dbReference>
<keyword evidence="3" id="KW-1185">Reference proteome</keyword>
<dbReference type="eggNOG" id="KOG4754">
    <property type="taxonomic scope" value="Eukaryota"/>
</dbReference>
<dbReference type="GO" id="GO:0016791">
    <property type="term" value="F:phosphatase activity"/>
    <property type="evidence" value="ECO:0007669"/>
    <property type="project" value="TreeGrafter"/>
</dbReference>
<dbReference type="VEuPathDB" id="FungiDB:G647_04247"/>
<feature type="region of interest" description="Disordered" evidence="1">
    <location>
        <begin position="120"/>
        <end position="164"/>
    </location>
</feature>
<dbReference type="Gene3D" id="3.40.50.1240">
    <property type="entry name" value="Phosphoglycerate mutase-like"/>
    <property type="match status" value="1"/>
</dbReference>
<evidence type="ECO:0000313" key="3">
    <source>
        <dbReference type="Proteomes" id="UP000094526"/>
    </source>
</evidence>
<dbReference type="AlphaFoldDB" id="A0A1C1CWI9"/>
<dbReference type="PANTHER" id="PTHR48100">
    <property type="entry name" value="BROAD-SPECIFICITY PHOSPHATASE YOR283W-RELATED"/>
    <property type="match status" value="1"/>
</dbReference>
<dbReference type="Pfam" id="PF00300">
    <property type="entry name" value="His_Phos_1"/>
    <property type="match status" value="1"/>
</dbReference>
<dbReference type="SUPFAM" id="SSF53254">
    <property type="entry name" value="Phosphoglycerate mutase-like"/>
    <property type="match status" value="1"/>
</dbReference>
<dbReference type="InterPro" id="IPR029033">
    <property type="entry name" value="His_PPase_superfam"/>
</dbReference>
<dbReference type="InterPro" id="IPR050275">
    <property type="entry name" value="PGM_Phosphatase"/>
</dbReference>
<dbReference type="VEuPathDB" id="FungiDB:CLCR_10085"/>
<evidence type="ECO:0000313" key="2">
    <source>
        <dbReference type="EMBL" id="OCT52907.1"/>
    </source>
</evidence>
<accession>A0A1C1CWI9</accession>
<dbReference type="OrthoDB" id="496981at2759"/>
<feature type="compositionally biased region" description="Basic residues" evidence="1">
    <location>
        <begin position="149"/>
        <end position="162"/>
    </location>
</feature>
<feature type="compositionally biased region" description="Low complexity" evidence="1">
    <location>
        <begin position="132"/>
        <end position="142"/>
    </location>
</feature>
<dbReference type="GO" id="GO:0005737">
    <property type="term" value="C:cytoplasm"/>
    <property type="evidence" value="ECO:0007669"/>
    <property type="project" value="TreeGrafter"/>
</dbReference>
<reference evidence="3" key="1">
    <citation type="submission" date="2015-07" db="EMBL/GenBank/DDBJ databases">
        <authorList>
            <person name="Teixeira M.M."/>
            <person name="Souza R.C."/>
            <person name="Almeida L.G."/>
            <person name="Vicente V.A."/>
            <person name="de Hoog S."/>
            <person name="Bocca A.L."/>
            <person name="de Almeida S.R."/>
            <person name="Vasconcelos A.T."/>
            <person name="Felipe M.S."/>
        </authorList>
    </citation>
    <scope>NUCLEOTIDE SEQUENCE [LARGE SCALE GENOMIC DNA]</scope>
    <source>
        <strain evidence="3">KSF</strain>
    </source>
</reference>
<feature type="region of interest" description="Disordered" evidence="1">
    <location>
        <begin position="1"/>
        <end position="53"/>
    </location>
</feature>
<dbReference type="CDD" id="cd07067">
    <property type="entry name" value="HP_PGM_like"/>
    <property type="match status" value="1"/>
</dbReference>
<sequence length="510" mass="56554">MADMGMGTSIQSPPPGQAVVGGHADPNAQPNGVEDSTQDGEQQQEAASPTKRYTYQYRTLQGYFLQDDPSTDAATFDFMAPDVNFGLIDRAYESDGSLPNNGQEMTQWQRFEHHVRSLNQNAEDNDNDDDNNNNNNNEAQGDGADKKQQRQRQRQRLRRHSSHSAPRTRYLVFFLGRHGNGYHNIAERYYGSTAWDCHFSALDGDPDGVMIWSDAALSREGKRQARQVNTFWKNQTSGQGNSPKMRAPDVYLVSPLDRALETAQLSFDGVGSTAAQQREATFRPVVMEKAREGTGIHTCDRRGSVSSIRARYPSYDVDADAHLTERDEFWTPDRREPNSALDKRLRSFFDDLMSNAEILGPEKESVSVTSHSGAIAAMLRVLGHREFGLGTGAVIPVLVKVRRISLDDDDNDDEDLGRRNGGSGEGAHHKEPTLDLPDLSDNQEDHLDNEASSSPSTVDPDDRSKWATIPSCPADLDLTTVGQKRWGMGLKEFLDGVEGGTLDVEAVPFH</sequence>
<dbReference type="PANTHER" id="PTHR48100:SF1">
    <property type="entry name" value="HISTIDINE PHOSPHATASE FAMILY PROTEIN-RELATED"/>
    <property type="match status" value="1"/>
</dbReference>
<evidence type="ECO:0000256" key="1">
    <source>
        <dbReference type="SAM" id="MobiDB-lite"/>
    </source>
</evidence>